<dbReference type="Pfam" id="PF04083">
    <property type="entry name" value="Abhydro_lipase"/>
    <property type="match status" value="1"/>
</dbReference>
<evidence type="ECO:0000313" key="4">
    <source>
        <dbReference type="Proteomes" id="UP000734854"/>
    </source>
</evidence>
<organism evidence="3 4">
    <name type="scientific">Zingiber officinale</name>
    <name type="common">Ginger</name>
    <name type="synonym">Amomum zingiber</name>
    <dbReference type="NCBI Taxonomy" id="94328"/>
    <lineage>
        <taxon>Eukaryota</taxon>
        <taxon>Viridiplantae</taxon>
        <taxon>Streptophyta</taxon>
        <taxon>Embryophyta</taxon>
        <taxon>Tracheophyta</taxon>
        <taxon>Spermatophyta</taxon>
        <taxon>Magnoliopsida</taxon>
        <taxon>Liliopsida</taxon>
        <taxon>Zingiberales</taxon>
        <taxon>Zingiberaceae</taxon>
        <taxon>Zingiber</taxon>
    </lineage>
</organism>
<protein>
    <recommendedName>
        <fullName evidence="2">Partial AB-hydrolase lipase domain-containing protein</fullName>
    </recommendedName>
</protein>
<feature type="signal peptide" evidence="1">
    <location>
        <begin position="1"/>
        <end position="30"/>
    </location>
</feature>
<sequence>MYMASHTTCSALPLLLLYLFLIIPPQVLVGARSLNGRGRQSGGATNDSLCELAVIPQGYKCQEYKVQTEDGYILGLQRIPQGRDSDREGKKRQPVLLQHGILVDGMSWVLNSPEESLAFILADNGFDVWIANTRGTTWSPTHISLNITDQGTLIALSSLSQGKLVDKMKSAALLSPIAYLSHITTPLGNLAARAFVADVLVRDGVITKYNYGSKTANMKHYNQVNPPPYDMSNIPKDFPLFLSYGGQDELSDVEDVLQLLDDLKLHDVEKLTVQYVEEYAHADFILGINAKAIVYGSIISFFNTH</sequence>
<dbReference type="PANTHER" id="PTHR11005">
    <property type="entry name" value="LYSOSOMAL ACID LIPASE-RELATED"/>
    <property type="match status" value="1"/>
</dbReference>
<accession>A0A8J5GPA8</accession>
<proteinExistence type="predicted"/>
<evidence type="ECO:0000256" key="1">
    <source>
        <dbReference type="SAM" id="SignalP"/>
    </source>
</evidence>
<gene>
    <name evidence="3" type="ORF">ZIOFF_030349</name>
</gene>
<feature type="domain" description="Partial AB-hydrolase lipase" evidence="2">
    <location>
        <begin position="57"/>
        <end position="111"/>
    </location>
</feature>
<dbReference type="Proteomes" id="UP000734854">
    <property type="component" value="Unassembled WGS sequence"/>
</dbReference>
<name>A0A8J5GPA8_ZINOF</name>
<evidence type="ECO:0000259" key="2">
    <source>
        <dbReference type="Pfam" id="PF04083"/>
    </source>
</evidence>
<dbReference type="EMBL" id="JACMSC010000008">
    <property type="protein sequence ID" value="KAG6512252.1"/>
    <property type="molecule type" value="Genomic_DNA"/>
</dbReference>
<keyword evidence="1" id="KW-0732">Signal</keyword>
<dbReference type="GO" id="GO:0006629">
    <property type="term" value="P:lipid metabolic process"/>
    <property type="evidence" value="ECO:0007669"/>
    <property type="project" value="InterPro"/>
</dbReference>
<reference evidence="3 4" key="1">
    <citation type="submission" date="2020-08" db="EMBL/GenBank/DDBJ databases">
        <title>Plant Genome Project.</title>
        <authorList>
            <person name="Zhang R.-G."/>
        </authorList>
    </citation>
    <scope>NUCLEOTIDE SEQUENCE [LARGE SCALE GENOMIC DNA]</scope>
    <source>
        <tissue evidence="3">Rhizome</tissue>
    </source>
</reference>
<feature type="chain" id="PRO_5035267246" description="Partial AB-hydrolase lipase domain-containing protein" evidence="1">
    <location>
        <begin position="31"/>
        <end position="305"/>
    </location>
</feature>
<evidence type="ECO:0000313" key="3">
    <source>
        <dbReference type="EMBL" id="KAG6512252.1"/>
    </source>
</evidence>
<dbReference type="InterPro" id="IPR029058">
    <property type="entry name" value="AB_hydrolase_fold"/>
</dbReference>
<keyword evidence="4" id="KW-1185">Reference proteome</keyword>
<dbReference type="Gene3D" id="3.40.50.1820">
    <property type="entry name" value="alpha/beta hydrolase"/>
    <property type="match status" value="2"/>
</dbReference>
<comment type="caution">
    <text evidence="3">The sequence shown here is derived from an EMBL/GenBank/DDBJ whole genome shotgun (WGS) entry which is preliminary data.</text>
</comment>
<dbReference type="InterPro" id="IPR006693">
    <property type="entry name" value="AB_hydrolase_lipase"/>
</dbReference>
<dbReference type="SUPFAM" id="SSF53474">
    <property type="entry name" value="alpha/beta-Hydrolases"/>
    <property type="match status" value="1"/>
</dbReference>
<dbReference type="AlphaFoldDB" id="A0A8J5GPA8"/>